<organism evidence="3 4">
    <name type="scientific">Nocardioides acrostichi</name>
    <dbReference type="NCBI Taxonomy" id="2784339"/>
    <lineage>
        <taxon>Bacteria</taxon>
        <taxon>Bacillati</taxon>
        <taxon>Actinomycetota</taxon>
        <taxon>Actinomycetes</taxon>
        <taxon>Propionibacteriales</taxon>
        <taxon>Nocardioidaceae</taxon>
        <taxon>Nocardioides</taxon>
    </lineage>
</organism>
<dbReference type="AlphaFoldDB" id="A0A930Y973"/>
<evidence type="ECO:0000313" key="4">
    <source>
        <dbReference type="Proteomes" id="UP000656804"/>
    </source>
</evidence>
<feature type="signal peptide" evidence="2">
    <location>
        <begin position="1"/>
        <end position="31"/>
    </location>
</feature>
<evidence type="ECO:0008006" key="5">
    <source>
        <dbReference type="Google" id="ProtNLM"/>
    </source>
</evidence>
<evidence type="ECO:0000256" key="2">
    <source>
        <dbReference type="SAM" id="SignalP"/>
    </source>
</evidence>
<proteinExistence type="predicted"/>
<gene>
    <name evidence="3" type="ORF">ISG29_00015</name>
</gene>
<sequence length="212" mass="22129">MNTTTAASIRRRWWRGLAVTGVLALALGTAAGCGTEDSDVAADPSASPMATSTQNPSPSQSPSQAPSEFAPEEASVSASASAKPTYIRYAGGEYAGPFVADSSQIDKLEGAPESFKTFIGTVADELEATNDCKPKSGVNVFDVRSDGYASGGVHQCGGYVALWAEVDGTWKEIGGTQAAWRCSLLKRYGVPHVVVNKCAVPGQDELVVNHQK</sequence>
<dbReference type="EMBL" id="JADIVZ010000001">
    <property type="protein sequence ID" value="MBF4160058.1"/>
    <property type="molecule type" value="Genomic_DNA"/>
</dbReference>
<evidence type="ECO:0000256" key="1">
    <source>
        <dbReference type="SAM" id="MobiDB-lite"/>
    </source>
</evidence>
<protein>
    <recommendedName>
        <fullName evidence="5">Lipoprotein</fullName>
    </recommendedName>
</protein>
<keyword evidence="4" id="KW-1185">Reference proteome</keyword>
<evidence type="ECO:0000313" key="3">
    <source>
        <dbReference type="EMBL" id="MBF4160058.1"/>
    </source>
</evidence>
<feature type="chain" id="PRO_5039674464" description="Lipoprotein" evidence="2">
    <location>
        <begin position="32"/>
        <end position="212"/>
    </location>
</feature>
<reference evidence="3" key="1">
    <citation type="submission" date="2020-11" db="EMBL/GenBank/DDBJ databases">
        <title>Nocardioides sp. CBS4Y-1, whole genome shotgun sequence.</title>
        <authorList>
            <person name="Tuo L."/>
        </authorList>
    </citation>
    <scope>NUCLEOTIDE SEQUENCE</scope>
    <source>
        <strain evidence="3">CBS4Y-1</strain>
    </source>
</reference>
<name>A0A930Y973_9ACTN</name>
<feature type="region of interest" description="Disordered" evidence="1">
    <location>
        <begin position="34"/>
        <end position="76"/>
    </location>
</feature>
<dbReference type="Proteomes" id="UP000656804">
    <property type="component" value="Unassembled WGS sequence"/>
</dbReference>
<keyword evidence="2" id="KW-0732">Signal</keyword>
<comment type="caution">
    <text evidence="3">The sequence shown here is derived from an EMBL/GenBank/DDBJ whole genome shotgun (WGS) entry which is preliminary data.</text>
</comment>
<accession>A0A930Y973</accession>
<feature type="compositionally biased region" description="Low complexity" evidence="1">
    <location>
        <begin position="50"/>
        <end position="76"/>
    </location>
</feature>
<dbReference type="RefSeq" id="WP_194501335.1">
    <property type="nucleotide sequence ID" value="NZ_JADIVZ010000001.1"/>
</dbReference>